<evidence type="ECO:0000256" key="2">
    <source>
        <dbReference type="ARBA" id="ARBA00004496"/>
    </source>
</evidence>
<keyword evidence="6" id="KW-0966">Cell projection</keyword>
<dbReference type="PANTHER" id="PTHR13465:SF3">
    <property type="entry name" value="PROTEIN BROAD-MINDED"/>
    <property type="match status" value="1"/>
</dbReference>
<feature type="domain" description="BROMI C-terminal Rab TBC-like" evidence="12">
    <location>
        <begin position="830"/>
        <end position="1254"/>
    </location>
</feature>
<dbReference type="Pfam" id="PF23431">
    <property type="entry name" value="BROMI_N"/>
    <property type="match status" value="1"/>
</dbReference>
<dbReference type="Gene3D" id="1.10.472.80">
    <property type="entry name" value="Ypt/Rab-GAP domain of gyp1p, domain 3"/>
    <property type="match status" value="1"/>
</dbReference>
<gene>
    <name evidence="13" type="ORF">CUNI_LOCUS7079</name>
</gene>
<evidence type="ECO:0000256" key="7">
    <source>
        <dbReference type="ARBA" id="ARBA00054310"/>
    </source>
</evidence>
<keyword evidence="5" id="KW-0969">Cilium</keyword>
<organism evidence="13 14">
    <name type="scientific">Candidula unifasciata</name>
    <dbReference type="NCBI Taxonomy" id="100452"/>
    <lineage>
        <taxon>Eukaryota</taxon>
        <taxon>Metazoa</taxon>
        <taxon>Spiralia</taxon>
        <taxon>Lophotrochozoa</taxon>
        <taxon>Mollusca</taxon>
        <taxon>Gastropoda</taxon>
        <taxon>Heterobranchia</taxon>
        <taxon>Euthyneura</taxon>
        <taxon>Panpulmonata</taxon>
        <taxon>Eupulmonata</taxon>
        <taxon>Stylommatophora</taxon>
        <taxon>Helicina</taxon>
        <taxon>Helicoidea</taxon>
        <taxon>Geomitridae</taxon>
        <taxon>Candidula</taxon>
    </lineage>
</organism>
<name>A0A8S3Z2V1_9EUPU</name>
<dbReference type="GO" id="GO:0005737">
    <property type="term" value="C:cytoplasm"/>
    <property type="evidence" value="ECO:0007669"/>
    <property type="project" value="UniProtKB-SubCell"/>
</dbReference>
<dbReference type="PANTHER" id="PTHR13465">
    <property type="entry name" value="UPF0183 PROTEIN"/>
    <property type="match status" value="1"/>
</dbReference>
<dbReference type="FunFam" id="1.10.472.80:FF:000031">
    <property type="entry name" value="TBC1 domain family, member 32"/>
    <property type="match status" value="1"/>
</dbReference>
<protein>
    <recommendedName>
        <fullName evidence="8">Protein broad-minded</fullName>
    </recommendedName>
    <alternativeName>
        <fullName evidence="9">TBC1 domain family member 32</fullName>
    </alternativeName>
</protein>
<comment type="subcellular location">
    <subcellularLocation>
        <location evidence="1">Cell projection</location>
        <location evidence="1">Cilium</location>
    </subcellularLocation>
    <subcellularLocation>
        <location evidence="2">Cytoplasm</location>
    </subcellularLocation>
</comment>
<dbReference type="EMBL" id="CAJHNH020001106">
    <property type="protein sequence ID" value="CAG5121521.1"/>
    <property type="molecule type" value="Genomic_DNA"/>
</dbReference>
<evidence type="ECO:0000259" key="10">
    <source>
        <dbReference type="Pfam" id="PF14961"/>
    </source>
</evidence>
<dbReference type="Proteomes" id="UP000678393">
    <property type="component" value="Unassembled WGS sequence"/>
</dbReference>
<keyword evidence="4" id="KW-0963">Cytoplasm</keyword>
<dbReference type="InterPro" id="IPR055391">
    <property type="entry name" value="BROMI_N"/>
</dbReference>
<sequence length="1257" mass="142908">MALRGLEGAELKKGLRELITSWESIVREAGSFEQVEDTLLHLEENDENFHKHDFIKTLKHKLEETLSNLIDEELDKYSTSGHIDSEIHETLVSQIIHTITQSKQYADLKKKLQKNISEAVDALIANFDSEFGIGRVTSDVDSVMLFNSDDLKSITDSLSKMKSASTRKEAMQKLNQIVSGEIVQNKHWPQLRKNLLDVMADPDDQLSELSLKFVAKSFTCTSHHTYQVYSLLMDFLCSQFNSKNFTMPLVQNGLDSSDKFMIKLLKAFRLMNEFQQEAPNYWGSLNLLMLQMTPQSPSTRLTPLHFIAVLDPRAQWFTKWMHCNYSRQELLDRLQQYKILVETSLKYCTDFSSLCKPSPDEMHEVTESLFKTSLTESGRRQHYSYSELEYALFIHSLSLLGKLLCYQAGRSFFPYKLKDKPAAVTVSQLLRALVQLIVDSGQTTQYRRIDKNVYESSFLVTEVFKLLCGTETTCSVLLCKDDIMSTLLSPMSRFLDGSHGTPAPNEACLLHVADILCVMASTAKGRQFLLYGESNNLLTRTKSSPAHLVAEFTKRALSSDLSRSSSLPSNAVVGAYLYVCRQLYSTCDGLLVLSQYELHTSIAQAWKKLQVAEKSGGSAMSMKTYETDKCKDTYISRDSWKEMLQDNLLNFASTAKGILLLQQTGALSECIQYMYSRYDKKLQVSKCEKFGYGYMVTQVAATATGIQALQGTGYIKALLMELWSSLECGPLDTPSFSPKAWPVDPIDRCSQKHFIRLVNILSAFPAVYEMICGERLPARETYSLRDIPDSITALIDRIIIVDSDVKIHSLFNYEESYTFGLRVLSAMVSCLDTYLLLESQYKFQEFLLKEQEANKIEDSGAIIADMLSVERNYILVKSYLVGGPSERTLPARTLEEDRTGNIQAPTLFSSYPVPKEYQPNVISKSSTKQENELTKFLNAQRAEKKPKLWVDKCRGALLKVMSTKPDQMKGNVLQQLLEQMVANQCQIQDEANLVVFSEKTIKTVHLSHLQQLGVQTAVRYGTHLKIVSKAAESTEALTHLMKQAACSLKLQQKPFKTSLKFLEDTYPGFDWFTATVYLIFGGNAERAWKFLHRFSALRASGYMWMARLHSSLLPTSLLSSGIPPLFSGTAHNIELLLQNELPLVVSAFKMSGYTPSQICIHWLTQCFWNYLDWLDIVHYIVVCVCMGIDYQVYMCVAIFRLLQEDILSHMQTHDLVIFLKEEAIRNFHVTQQIKYMKELEVKYRKLVLSDIMDIGKP</sequence>
<evidence type="ECO:0000256" key="3">
    <source>
        <dbReference type="ARBA" id="ARBA00022473"/>
    </source>
</evidence>
<dbReference type="InterPro" id="IPR035969">
    <property type="entry name" value="Rab-GAP_TBC_sf"/>
</dbReference>
<evidence type="ECO:0000256" key="5">
    <source>
        <dbReference type="ARBA" id="ARBA00023069"/>
    </source>
</evidence>
<dbReference type="GO" id="GO:0005929">
    <property type="term" value="C:cilium"/>
    <property type="evidence" value="ECO:0007669"/>
    <property type="project" value="UniProtKB-SubCell"/>
</dbReference>
<dbReference type="InterPro" id="IPR039156">
    <property type="entry name" value="PHAF1/BROMI"/>
</dbReference>
<feature type="domain" description="BROMI N-terminal" evidence="11">
    <location>
        <begin position="12"/>
        <end position="129"/>
    </location>
</feature>
<evidence type="ECO:0000256" key="4">
    <source>
        <dbReference type="ARBA" id="ARBA00022490"/>
    </source>
</evidence>
<dbReference type="GO" id="GO:1905515">
    <property type="term" value="P:non-motile cilium assembly"/>
    <property type="evidence" value="ECO:0007669"/>
    <property type="project" value="TreeGrafter"/>
</dbReference>
<evidence type="ECO:0000256" key="9">
    <source>
        <dbReference type="ARBA" id="ARBA00075916"/>
    </source>
</evidence>
<evidence type="ECO:0000259" key="11">
    <source>
        <dbReference type="Pfam" id="PF23431"/>
    </source>
</evidence>
<dbReference type="InterPro" id="IPR032735">
    <property type="entry name" value="BROMI_M"/>
</dbReference>
<evidence type="ECO:0000256" key="8">
    <source>
        <dbReference type="ARBA" id="ARBA00067690"/>
    </source>
</evidence>
<evidence type="ECO:0000313" key="13">
    <source>
        <dbReference type="EMBL" id="CAG5121521.1"/>
    </source>
</evidence>
<dbReference type="InterPro" id="IPR055392">
    <property type="entry name" value="BROMI_C"/>
</dbReference>
<comment type="function">
    <text evidence="7">Required for high-level Shh responses in the developing neural tube. Together with CDK20, controls the structure of the primary cilium by coordinating assembly of the ciliary membrane and axoneme, allowing GLI2 to be properly activated in response to Shh signaling.</text>
</comment>
<evidence type="ECO:0000256" key="1">
    <source>
        <dbReference type="ARBA" id="ARBA00004138"/>
    </source>
</evidence>
<accession>A0A8S3Z2V1</accession>
<dbReference type="OrthoDB" id="1668230at2759"/>
<dbReference type="Pfam" id="PF23440">
    <property type="entry name" value="BROMI_C"/>
    <property type="match status" value="1"/>
</dbReference>
<comment type="caution">
    <text evidence="13">The sequence shown here is derived from an EMBL/GenBank/DDBJ whole genome shotgun (WGS) entry which is preliminary data.</text>
</comment>
<dbReference type="Pfam" id="PF14961">
    <property type="entry name" value="BROMI"/>
    <property type="match status" value="1"/>
</dbReference>
<dbReference type="SUPFAM" id="SSF47923">
    <property type="entry name" value="Ypt/Rab-GAP domain of gyp1p"/>
    <property type="match status" value="1"/>
</dbReference>
<keyword evidence="3" id="KW-0217">Developmental protein</keyword>
<evidence type="ECO:0000256" key="6">
    <source>
        <dbReference type="ARBA" id="ARBA00023273"/>
    </source>
</evidence>
<evidence type="ECO:0000259" key="12">
    <source>
        <dbReference type="Pfam" id="PF23440"/>
    </source>
</evidence>
<feature type="domain" description="BROMI middle region" evidence="10">
    <location>
        <begin position="150"/>
        <end position="809"/>
    </location>
</feature>
<proteinExistence type="predicted"/>
<reference evidence="13" key="1">
    <citation type="submission" date="2021-04" db="EMBL/GenBank/DDBJ databases">
        <authorList>
            <consortium name="Molecular Ecology Group"/>
        </authorList>
    </citation>
    <scope>NUCLEOTIDE SEQUENCE</scope>
</reference>
<keyword evidence="14" id="KW-1185">Reference proteome</keyword>
<evidence type="ECO:0000313" key="14">
    <source>
        <dbReference type="Proteomes" id="UP000678393"/>
    </source>
</evidence>
<dbReference type="AlphaFoldDB" id="A0A8S3Z2V1"/>